<dbReference type="InterPro" id="IPR001387">
    <property type="entry name" value="Cro/C1-type_HTH"/>
</dbReference>
<keyword evidence="1" id="KW-0472">Membrane</keyword>
<evidence type="ECO:0000313" key="3">
    <source>
        <dbReference type="EMBL" id="PWK42825.1"/>
    </source>
</evidence>
<keyword evidence="1" id="KW-1133">Transmembrane helix</keyword>
<dbReference type="SMART" id="SM00530">
    <property type="entry name" value="HTH_XRE"/>
    <property type="match status" value="1"/>
</dbReference>
<dbReference type="GO" id="GO:0003677">
    <property type="term" value="F:DNA binding"/>
    <property type="evidence" value="ECO:0007669"/>
    <property type="project" value="UniProtKB-KW"/>
</dbReference>
<dbReference type="Gene3D" id="1.10.260.40">
    <property type="entry name" value="lambda repressor-like DNA-binding domains"/>
    <property type="match status" value="1"/>
</dbReference>
<dbReference type="EMBL" id="QGGU01000017">
    <property type="protein sequence ID" value="PWK42825.1"/>
    <property type="molecule type" value="Genomic_DNA"/>
</dbReference>
<dbReference type="OrthoDB" id="9812349at2"/>
<accession>A0A316F7Z9</accession>
<feature type="domain" description="HTH cro/C1-type" evidence="2">
    <location>
        <begin position="10"/>
        <end position="63"/>
    </location>
</feature>
<name>A0A316F7Z9_9GAMM</name>
<comment type="caution">
    <text evidence="3">The sequence shown here is derived from an EMBL/GenBank/DDBJ whole genome shotgun (WGS) entry which is preliminary data.</text>
</comment>
<keyword evidence="3" id="KW-0238">DNA-binding</keyword>
<reference evidence="3 4" key="1">
    <citation type="submission" date="2018-05" db="EMBL/GenBank/DDBJ databases">
        <title>Genomic Encyclopedia of Type Strains, Phase IV (KMG-IV): sequencing the most valuable type-strain genomes for metagenomic binning, comparative biology and taxonomic classification.</title>
        <authorList>
            <person name="Goeker M."/>
        </authorList>
    </citation>
    <scope>NUCLEOTIDE SEQUENCE [LARGE SCALE GENOMIC DNA]</scope>
    <source>
        <strain evidence="3 4">DSM 25350</strain>
    </source>
</reference>
<protein>
    <submittedName>
        <fullName evidence="3">DNA-binding XRE family transcriptional regulator</fullName>
    </submittedName>
</protein>
<evidence type="ECO:0000259" key="2">
    <source>
        <dbReference type="PROSITE" id="PS50943"/>
    </source>
</evidence>
<gene>
    <name evidence="3" type="ORF">C8D97_11727</name>
</gene>
<dbReference type="RefSeq" id="WP_109765091.1">
    <property type="nucleotide sequence ID" value="NZ_QGGU01000017.1"/>
</dbReference>
<feature type="transmembrane region" description="Helical" evidence="1">
    <location>
        <begin position="92"/>
        <end position="111"/>
    </location>
</feature>
<evidence type="ECO:0000256" key="1">
    <source>
        <dbReference type="SAM" id="Phobius"/>
    </source>
</evidence>
<dbReference type="InterPro" id="IPR010982">
    <property type="entry name" value="Lambda_DNA-bd_dom_sf"/>
</dbReference>
<dbReference type="AlphaFoldDB" id="A0A316F7Z9"/>
<dbReference type="Pfam" id="PF01381">
    <property type="entry name" value="HTH_3"/>
    <property type="match status" value="1"/>
</dbReference>
<dbReference type="Proteomes" id="UP000245790">
    <property type="component" value="Unassembled WGS sequence"/>
</dbReference>
<evidence type="ECO:0000313" key="4">
    <source>
        <dbReference type="Proteomes" id="UP000245790"/>
    </source>
</evidence>
<dbReference type="CDD" id="cd00093">
    <property type="entry name" value="HTH_XRE"/>
    <property type="match status" value="1"/>
</dbReference>
<proteinExistence type="predicted"/>
<organism evidence="3 4">
    <name type="scientific">Pleionea mediterranea</name>
    <dbReference type="NCBI Taxonomy" id="523701"/>
    <lineage>
        <taxon>Bacteria</taxon>
        <taxon>Pseudomonadati</taxon>
        <taxon>Pseudomonadota</taxon>
        <taxon>Gammaproteobacteria</taxon>
        <taxon>Oceanospirillales</taxon>
        <taxon>Pleioneaceae</taxon>
        <taxon>Pleionea</taxon>
    </lineage>
</organism>
<keyword evidence="4" id="KW-1185">Reference proteome</keyword>
<dbReference type="PROSITE" id="PS50943">
    <property type="entry name" value="HTH_CROC1"/>
    <property type="match status" value="1"/>
</dbReference>
<dbReference type="SUPFAM" id="SSF47413">
    <property type="entry name" value="lambda repressor-like DNA-binding domains"/>
    <property type="match status" value="1"/>
</dbReference>
<sequence>MEMKLDVDTLKQLRDSRAWSQSHLAEVADISLRTIQRIEKTGVASQESVKSICAAYDITVADIIDNSGESSSGMSQQSSSLFKMNGFKLSSATIKLTLLSFSVAFVIAFALNM</sequence>
<keyword evidence="1" id="KW-0812">Transmembrane</keyword>